<accession>B5I6J7</accession>
<gene>
    <name evidence="1" type="ORF">SSEG_07378</name>
</gene>
<proteinExistence type="predicted"/>
<evidence type="ECO:0000313" key="2">
    <source>
        <dbReference type="Proteomes" id="UP000002785"/>
    </source>
</evidence>
<protein>
    <submittedName>
        <fullName evidence="1">Alcohol dehydrogenase B</fullName>
    </submittedName>
</protein>
<dbReference type="InterPro" id="IPR011032">
    <property type="entry name" value="GroES-like_sf"/>
</dbReference>
<name>B5I6J7_STRX2</name>
<dbReference type="Proteomes" id="UP000002785">
    <property type="component" value="Chromosome"/>
</dbReference>
<keyword evidence="2" id="KW-1185">Reference proteome</keyword>
<organism evidence="1 2">
    <name type="scientific">Streptomyces sviceus (strain ATCC 29083 / DSM 924 / JCM 4929 / NBRC 13980 / NCIMB 11184 / NRRL 5439 / UC 5370)</name>
    <dbReference type="NCBI Taxonomy" id="463191"/>
    <lineage>
        <taxon>Bacteria</taxon>
        <taxon>Bacillati</taxon>
        <taxon>Actinomycetota</taxon>
        <taxon>Actinomycetes</taxon>
        <taxon>Kitasatosporales</taxon>
        <taxon>Streptomycetaceae</taxon>
        <taxon>Streptomyces</taxon>
    </lineage>
</organism>
<dbReference type="EMBL" id="CM000951">
    <property type="protein sequence ID" value="EDY60702.1"/>
    <property type="molecule type" value="Genomic_DNA"/>
</dbReference>
<dbReference type="eggNOG" id="COG1062">
    <property type="taxonomic scope" value="Bacteria"/>
</dbReference>
<dbReference type="HOGENOM" id="CLU_2248677_0_0_11"/>
<reference evidence="1" key="1">
    <citation type="submission" date="2009-10" db="EMBL/GenBank/DDBJ databases">
        <title>The genome sequence of Streptomyces sviceus strain ATCC 29083.</title>
        <authorList>
            <consortium name="The Broad Institute Genome Sequencing Platform"/>
            <consortium name="Broad Institute Microbial Sequencing Center"/>
            <person name="Fischbach M."/>
            <person name="Godfrey P."/>
            <person name="Ward D."/>
            <person name="Young S."/>
            <person name="Zeng Q."/>
            <person name="Koehrsen M."/>
            <person name="Alvarado L."/>
            <person name="Berlin A.M."/>
            <person name="Bochicchio J."/>
            <person name="Borenstein D."/>
            <person name="Chapman S.B."/>
            <person name="Chen Z."/>
            <person name="Engels R."/>
            <person name="Freedman E."/>
            <person name="Gellesch M."/>
            <person name="Goldberg J."/>
            <person name="Griggs A."/>
            <person name="Gujja S."/>
            <person name="Heilman E.R."/>
            <person name="Heiman D.I."/>
            <person name="Hepburn T.A."/>
            <person name="Howarth C."/>
            <person name="Jen D."/>
            <person name="Larson L."/>
            <person name="Lewis B."/>
            <person name="Mehta T."/>
            <person name="Park D."/>
            <person name="Pearson M."/>
            <person name="Richards J."/>
            <person name="Roberts A."/>
            <person name="Saif S."/>
            <person name="Shea T.D."/>
            <person name="Shenoy N."/>
            <person name="Sisk P."/>
            <person name="Stolte C."/>
            <person name="Sykes S.N."/>
            <person name="Thomson T."/>
            <person name="Walk T."/>
            <person name="White J."/>
            <person name="Yandava C."/>
            <person name="Straight P."/>
            <person name="Clardy J."/>
            <person name="Hung D."/>
            <person name="Kolter R."/>
            <person name="Mekalanos J."/>
            <person name="Walker S."/>
            <person name="Walsh C.T."/>
            <person name="Wieland-Brown L.C."/>
            <person name="Haas B."/>
            <person name="Nusbaum C."/>
            <person name="Birren B."/>
        </authorList>
    </citation>
    <scope>NUCLEOTIDE SEQUENCE [LARGE SCALE GENOMIC DNA]</scope>
    <source>
        <strain evidence="1">ATCC 29083</strain>
    </source>
</reference>
<dbReference type="Gene3D" id="3.90.180.10">
    <property type="entry name" value="Medium-chain alcohol dehydrogenases, catalytic domain"/>
    <property type="match status" value="1"/>
</dbReference>
<dbReference type="AlphaFoldDB" id="B5I6J7"/>
<sequence>MSGPRTEARFRSGDGEREATIFRPAVSDDRGALPIIVLAHGISGVKSHPRVETPALLSLYQAGRLNLDELITTKYRFEDINQRCQDMKEAKNIRGMVSYTDADR</sequence>
<evidence type="ECO:0000313" key="1">
    <source>
        <dbReference type="EMBL" id="EDY60702.1"/>
    </source>
</evidence>
<dbReference type="SUPFAM" id="SSF50129">
    <property type="entry name" value="GroES-like"/>
    <property type="match status" value="1"/>
</dbReference>